<dbReference type="Proteomes" id="UP000013785">
    <property type="component" value="Unassembled WGS sequence"/>
</dbReference>
<name>R3U6D6_9ENTE</name>
<keyword evidence="1" id="KW-0812">Transmembrane</keyword>
<organism evidence="2 3">
    <name type="scientific">Enterococcus phoeniculicola ATCC BAA-412</name>
    <dbReference type="NCBI Taxonomy" id="1158610"/>
    <lineage>
        <taxon>Bacteria</taxon>
        <taxon>Bacillati</taxon>
        <taxon>Bacillota</taxon>
        <taxon>Bacilli</taxon>
        <taxon>Lactobacillales</taxon>
        <taxon>Enterococcaceae</taxon>
        <taxon>Enterococcus</taxon>
    </lineage>
</organism>
<dbReference type="Pfam" id="PF06691">
    <property type="entry name" value="DUF1189"/>
    <property type="match status" value="1"/>
</dbReference>
<reference evidence="2 3" key="1">
    <citation type="submission" date="2013-02" db="EMBL/GenBank/DDBJ databases">
        <title>The Genome Sequence of Enterococcus phoeniculicola BAA-412.</title>
        <authorList>
            <consortium name="The Broad Institute Genome Sequencing Platform"/>
            <consortium name="The Broad Institute Genome Sequencing Center for Infectious Disease"/>
            <person name="Earl A.M."/>
            <person name="Gilmore M.S."/>
            <person name="Lebreton F."/>
            <person name="Walker B."/>
            <person name="Young S.K."/>
            <person name="Zeng Q."/>
            <person name="Gargeya S."/>
            <person name="Fitzgerald M."/>
            <person name="Haas B."/>
            <person name="Abouelleil A."/>
            <person name="Alvarado L."/>
            <person name="Arachchi H.M."/>
            <person name="Berlin A.M."/>
            <person name="Chapman S.B."/>
            <person name="Dewar J."/>
            <person name="Goldberg J."/>
            <person name="Griggs A."/>
            <person name="Gujja S."/>
            <person name="Hansen M."/>
            <person name="Howarth C."/>
            <person name="Imamovic A."/>
            <person name="Larimer J."/>
            <person name="McCowan C."/>
            <person name="Murphy C."/>
            <person name="Neiman D."/>
            <person name="Pearson M."/>
            <person name="Priest M."/>
            <person name="Roberts A."/>
            <person name="Saif S."/>
            <person name="Shea T."/>
            <person name="Sisk P."/>
            <person name="Sykes S."/>
            <person name="Wortman J."/>
            <person name="Nusbaum C."/>
            <person name="Birren B."/>
        </authorList>
    </citation>
    <scope>NUCLEOTIDE SEQUENCE [LARGE SCALE GENOMIC DNA]</scope>
    <source>
        <strain evidence="2 3">ATCC BAA-412</strain>
    </source>
</reference>
<dbReference type="PATRIC" id="fig|1158610.3.peg.509"/>
<evidence type="ECO:0000313" key="3">
    <source>
        <dbReference type="Proteomes" id="UP000013785"/>
    </source>
</evidence>
<dbReference type="eggNOG" id="COG5521">
    <property type="taxonomic scope" value="Bacteria"/>
</dbReference>
<dbReference type="RefSeq" id="WP_010767209.1">
    <property type="nucleotide sequence ID" value="NZ_ASWE01000004.1"/>
</dbReference>
<feature type="transmembrane region" description="Helical" evidence="1">
    <location>
        <begin position="245"/>
        <end position="263"/>
    </location>
</feature>
<sequence>MKTWQLFYNSIFNFKKLKDAKQTPFWKTILYTIFLSAILSVPIAFRVLNVFQDIQKDGQAIAAEIPDFTIADGKLQTSSDTKGFIYQTNSIIFTFDPEGKRDATDISTDLIGNFLSVGLLKDELVLSLPNTGGITTALFGSDQFHIPYTNETLKNLSGKNLRTVLDSSDVPWWIQLVAFFVALYPSFINLIVTLFFATIGANIYAKLKLYKVTFFESLKTMIYCATVPAILSAIIFIFAPSFDSSLLITLVSLFIFSQAAKGFPKRELPPLQ</sequence>
<evidence type="ECO:0000313" key="2">
    <source>
        <dbReference type="EMBL" id="EOL48983.1"/>
    </source>
</evidence>
<feature type="transmembrane region" description="Helical" evidence="1">
    <location>
        <begin position="25"/>
        <end position="45"/>
    </location>
</feature>
<protein>
    <recommendedName>
        <fullName evidence="4">DUF1189 domain-containing protein</fullName>
    </recommendedName>
</protein>
<dbReference type="InterPro" id="IPR009574">
    <property type="entry name" value="DUF1189"/>
</dbReference>
<keyword evidence="1" id="KW-1133">Transmembrane helix</keyword>
<dbReference type="EMBL" id="AJAT01000007">
    <property type="protein sequence ID" value="EOL48983.1"/>
    <property type="molecule type" value="Genomic_DNA"/>
</dbReference>
<proteinExistence type="predicted"/>
<accession>R3U6D6</accession>
<dbReference type="HOGENOM" id="CLU_094880_0_0_9"/>
<gene>
    <name evidence="2" type="ORF">UC3_00536</name>
</gene>
<comment type="caution">
    <text evidence="2">The sequence shown here is derived from an EMBL/GenBank/DDBJ whole genome shotgun (WGS) entry which is preliminary data.</text>
</comment>
<evidence type="ECO:0008006" key="4">
    <source>
        <dbReference type="Google" id="ProtNLM"/>
    </source>
</evidence>
<dbReference type="STRING" id="154621.RV11_GL002196"/>
<dbReference type="OrthoDB" id="2134424at2"/>
<evidence type="ECO:0000256" key="1">
    <source>
        <dbReference type="SAM" id="Phobius"/>
    </source>
</evidence>
<dbReference type="AlphaFoldDB" id="R3U6D6"/>
<feature type="transmembrane region" description="Helical" evidence="1">
    <location>
        <begin position="172"/>
        <end position="199"/>
    </location>
</feature>
<keyword evidence="1" id="KW-0472">Membrane</keyword>
<keyword evidence="3" id="KW-1185">Reference proteome</keyword>